<comment type="caution">
    <text evidence="1">The sequence shown here is derived from an EMBL/GenBank/DDBJ whole genome shotgun (WGS) entry which is preliminary data.</text>
</comment>
<keyword evidence="2" id="KW-1185">Reference proteome</keyword>
<accession>A0AAV5UKT3</accession>
<gene>
    <name evidence="1" type="ORF">PENTCL1PPCAC_29825</name>
</gene>
<reference evidence="1" key="1">
    <citation type="submission" date="2023-10" db="EMBL/GenBank/DDBJ databases">
        <title>Genome assembly of Pristionchus species.</title>
        <authorList>
            <person name="Yoshida K."/>
            <person name="Sommer R.J."/>
        </authorList>
    </citation>
    <scope>NUCLEOTIDE SEQUENCE</scope>
    <source>
        <strain evidence="1">RS0144</strain>
    </source>
</reference>
<sequence>MYHYMKYKCHNKSPAQRWTIIVLSTFLWLMFFSYTFGREEQTTMVLDLATCNEMMGSGEISGEAISQSLEIVRKFHAKQR</sequence>
<organism evidence="1 2">
    <name type="scientific">Pristionchus entomophagus</name>
    <dbReference type="NCBI Taxonomy" id="358040"/>
    <lineage>
        <taxon>Eukaryota</taxon>
        <taxon>Metazoa</taxon>
        <taxon>Ecdysozoa</taxon>
        <taxon>Nematoda</taxon>
        <taxon>Chromadorea</taxon>
        <taxon>Rhabditida</taxon>
        <taxon>Rhabditina</taxon>
        <taxon>Diplogasteromorpha</taxon>
        <taxon>Diplogasteroidea</taxon>
        <taxon>Neodiplogasteridae</taxon>
        <taxon>Pristionchus</taxon>
    </lineage>
</organism>
<dbReference type="Proteomes" id="UP001432027">
    <property type="component" value="Unassembled WGS sequence"/>
</dbReference>
<evidence type="ECO:0000313" key="1">
    <source>
        <dbReference type="EMBL" id="GMT07651.1"/>
    </source>
</evidence>
<name>A0AAV5UKT3_9BILA</name>
<protein>
    <submittedName>
        <fullName evidence="1">Uncharacterized protein</fullName>
    </submittedName>
</protein>
<evidence type="ECO:0000313" key="2">
    <source>
        <dbReference type="Proteomes" id="UP001432027"/>
    </source>
</evidence>
<proteinExistence type="predicted"/>
<dbReference type="AlphaFoldDB" id="A0AAV5UKT3"/>
<dbReference type="EMBL" id="BTSX01000006">
    <property type="protein sequence ID" value="GMT07651.1"/>
    <property type="molecule type" value="Genomic_DNA"/>
</dbReference>
<feature type="non-terminal residue" evidence="1">
    <location>
        <position position="80"/>
    </location>
</feature>